<dbReference type="AlphaFoldDB" id="A0A174G6P2"/>
<evidence type="ECO:0000313" key="2">
    <source>
        <dbReference type="EMBL" id="CUO57287.1"/>
    </source>
</evidence>
<keyword evidence="2" id="KW-0328">Glycosyltransferase</keyword>
<dbReference type="InterPro" id="IPR029044">
    <property type="entry name" value="Nucleotide-diphossugar_trans"/>
</dbReference>
<dbReference type="STRING" id="47678.ERS852494_00220"/>
<dbReference type="EC" id="2.4.1.212" evidence="2"/>
<proteinExistence type="predicted"/>
<dbReference type="InterPro" id="IPR001173">
    <property type="entry name" value="Glyco_trans_2-like"/>
</dbReference>
<organism evidence="2 3">
    <name type="scientific">Bacteroides caccae</name>
    <dbReference type="NCBI Taxonomy" id="47678"/>
    <lineage>
        <taxon>Bacteria</taxon>
        <taxon>Pseudomonadati</taxon>
        <taxon>Bacteroidota</taxon>
        <taxon>Bacteroidia</taxon>
        <taxon>Bacteroidales</taxon>
        <taxon>Bacteroidaceae</taxon>
        <taxon>Bacteroides</taxon>
    </lineage>
</organism>
<dbReference type="Proteomes" id="UP000095657">
    <property type="component" value="Unassembled WGS sequence"/>
</dbReference>
<name>A0A174G6P2_9BACE</name>
<dbReference type="InterPro" id="IPR050834">
    <property type="entry name" value="Glycosyltransf_2"/>
</dbReference>
<dbReference type="GO" id="GO:0050501">
    <property type="term" value="F:hyaluronan synthase activity"/>
    <property type="evidence" value="ECO:0007669"/>
    <property type="project" value="UniProtKB-EC"/>
</dbReference>
<evidence type="ECO:0000259" key="1">
    <source>
        <dbReference type="Pfam" id="PF00535"/>
    </source>
</evidence>
<protein>
    <submittedName>
        <fullName evidence="2">Glycosyl transferase family protein</fullName>
        <ecNumber evidence="2">2.4.1.212</ecNumber>
    </submittedName>
</protein>
<dbReference type="Pfam" id="PF00535">
    <property type="entry name" value="Glycos_transf_2"/>
    <property type="match status" value="1"/>
</dbReference>
<dbReference type="PANTHER" id="PTHR43685">
    <property type="entry name" value="GLYCOSYLTRANSFERASE"/>
    <property type="match status" value="1"/>
</dbReference>
<keyword evidence="2" id="KW-0808">Transferase</keyword>
<sequence length="301" mass="35239">MENTPKPLVSVIIPCYNSTELRRTLESVCKQSYSCWEALCVDDGSDMELFPVINAINDPRIFYYRLEEHNNANVARNYGINHSRGEYIAMLDSDDEWLETHLEDSVSMLLEEKADCIYGSLILRGETDSIFTARPVGEDETVIDYLLSTGYGAQTSTLVMTALSAKDILWDETLKRHQDYDFVIRYSRKYKIFPRIKPTVIYHFSDTPPIIDFDSCIRFIHTVEDEITDRIYMNYHKHMLKLAIASNAQVNIITHYRKAATHCEYLLSFYDYLMILQPQNRFKAWLLKMRYIRGVFKVKIE</sequence>
<evidence type="ECO:0000313" key="3">
    <source>
        <dbReference type="Proteomes" id="UP000095657"/>
    </source>
</evidence>
<dbReference type="PANTHER" id="PTHR43685:SF2">
    <property type="entry name" value="GLYCOSYLTRANSFERASE 2-LIKE DOMAIN-CONTAINING PROTEIN"/>
    <property type="match status" value="1"/>
</dbReference>
<dbReference type="EMBL" id="CZAI01000001">
    <property type="protein sequence ID" value="CUO57287.1"/>
    <property type="molecule type" value="Genomic_DNA"/>
</dbReference>
<reference evidence="2 3" key="1">
    <citation type="submission" date="2015-09" db="EMBL/GenBank/DDBJ databases">
        <authorList>
            <consortium name="Pathogen Informatics"/>
        </authorList>
    </citation>
    <scope>NUCLEOTIDE SEQUENCE [LARGE SCALE GENOMIC DNA]</scope>
    <source>
        <strain evidence="2 3">2789STDY5834880</strain>
    </source>
</reference>
<gene>
    <name evidence="2" type="primary">hyaD_1</name>
    <name evidence="2" type="ORF">ERS852494_00220</name>
</gene>
<dbReference type="Gene3D" id="3.90.550.10">
    <property type="entry name" value="Spore Coat Polysaccharide Biosynthesis Protein SpsA, Chain A"/>
    <property type="match status" value="1"/>
</dbReference>
<dbReference type="RefSeq" id="WP_055169737.1">
    <property type="nucleotide sequence ID" value="NZ_CZAI01000001.1"/>
</dbReference>
<feature type="domain" description="Glycosyltransferase 2-like" evidence="1">
    <location>
        <begin position="10"/>
        <end position="127"/>
    </location>
</feature>
<accession>A0A174G6P2</accession>
<dbReference type="SUPFAM" id="SSF53448">
    <property type="entry name" value="Nucleotide-diphospho-sugar transferases"/>
    <property type="match status" value="1"/>
</dbReference>